<accession>A0A098BVN6</accession>
<sequence length="122" mass="14220">MSEAPIEIGRTATGGGSVKRFGGTAPAKEPYRFVLGDSPEFVIQEPDTGTMLELQSDRTSLRQGLRLLLLDQYETAEPFIEALSWDEFIDWQRDVFEYFGLDARRFEERQAANRFERRRRRR</sequence>
<name>A0A098BVN6_9NOCA</name>
<dbReference type="RefSeq" id="WP_040275457.1">
    <property type="nucleotide sequence ID" value="NZ_JABFDS010000001.1"/>
</dbReference>
<protein>
    <submittedName>
        <fullName evidence="2">Uncharacterized protein</fullName>
    </submittedName>
</protein>
<organism evidence="2 3">
    <name type="scientific">Rhodococcus ruber</name>
    <dbReference type="NCBI Taxonomy" id="1830"/>
    <lineage>
        <taxon>Bacteria</taxon>
        <taxon>Bacillati</taxon>
        <taxon>Actinomycetota</taxon>
        <taxon>Actinomycetes</taxon>
        <taxon>Mycobacteriales</taxon>
        <taxon>Nocardiaceae</taxon>
        <taxon>Rhodococcus</taxon>
    </lineage>
</organism>
<evidence type="ECO:0000313" key="3">
    <source>
        <dbReference type="Proteomes" id="UP000042997"/>
    </source>
</evidence>
<feature type="region of interest" description="Disordered" evidence="1">
    <location>
        <begin position="1"/>
        <end position="23"/>
    </location>
</feature>
<dbReference type="OrthoDB" id="4484698at2"/>
<dbReference type="Proteomes" id="UP000042997">
    <property type="component" value="Unassembled WGS sequence"/>
</dbReference>
<gene>
    <name evidence="2" type="ORF">RHRU231_930174</name>
</gene>
<reference evidence="2 3" key="1">
    <citation type="journal article" date="2014" name="Genome Announc.">
        <title>Draft Genome Sequence of Propane- and Butane-Oxidizing Actinobacterium Rhodococcus ruber IEGM 231.</title>
        <authorList>
            <person name="Ivshina I.B."/>
            <person name="Kuyukina M.S."/>
            <person name="Krivoruchko A.V."/>
            <person name="Barbe V."/>
            <person name="Fischer C."/>
        </authorList>
    </citation>
    <scope>NUCLEOTIDE SEQUENCE [LARGE SCALE GENOMIC DNA]</scope>
</reference>
<evidence type="ECO:0000313" key="2">
    <source>
        <dbReference type="EMBL" id="CDZ92295.1"/>
    </source>
</evidence>
<evidence type="ECO:0000256" key="1">
    <source>
        <dbReference type="SAM" id="MobiDB-lite"/>
    </source>
</evidence>
<dbReference type="AlphaFoldDB" id="A0A098BVN6"/>
<proteinExistence type="predicted"/>
<dbReference type="EMBL" id="CCSD01000109">
    <property type="protein sequence ID" value="CDZ92295.1"/>
    <property type="molecule type" value="Genomic_DNA"/>
</dbReference>